<reference evidence="1 2" key="1">
    <citation type="submission" date="2016-10" db="EMBL/GenBank/DDBJ databases">
        <authorList>
            <person name="de Groot N.N."/>
        </authorList>
    </citation>
    <scope>NUCLEOTIDE SEQUENCE [LARGE SCALE GENOMIC DNA]</scope>
    <source>
        <strain evidence="1 2">DSM 29340</strain>
    </source>
</reference>
<evidence type="ECO:0000313" key="1">
    <source>
        <dbReference type="EMBL" id="SEJ29061.1"/>
    </source>
</evidence>
<accession>A0A1H6XIX6</accession>
<name>A0A1H6XIX6_9RHOB</name>
<protein>
    <recommendedName>
        <fullName evidence="3">Methyltransferase domain-containing protein</fullName>
    </recommendedName>
</protein>
<dbReference type="Proteomes" id="UP000199379">
    <property type="component" value="Unassembled WGS sequence"/>
</dbReference>
<proteinExistence type="predicted"/>
<dbReference type="Pfam" id="PF13489">
    <property type="entry name" value="Methyltransf_23"/>
    <property type="match status" value="1"/>
</dbReference>
<gene>
    <name evidence="1" type="ORF">SAMN05444007_10489</name>
</gene>
<dbReference type="SUPFAM" id="SSF53335">
    <property type="entry name" value="S-adenosyl-L-methionine-dependent methyltransferases"/>
    <property type="match status" value="1"/>
</dbReference>
<dbReference type="Gene3D" id="3.40.50.150">
    <property type="entry name" value="Vaccinia Virus protein VP39"/>
    <property type="match status" value="1"/>
</dbReference>
<evidence type="ECO:0000313" key="2">
    <source>
        <dbReference type="Proteomes" id="UP000199379"/>
    </source>
</evidence>
<keyword evidence="2" id="KW-1185">Reference proteome</keyword>
<dbReference type="STRING" id="1227549.SAMN05444007_10489"/>
<evidence type="ECO:0008006" key="3">
    <source>
        <dbReference type="Google" id="ProtNLM"/>
    </source>
</evidence>
<dbReference type="InterPro" id="IPR029063">
    <property type="entry name" value="SAM-dependent_MTases_sf"/>
</dbReference>
<organism evidence="1 2">
    <name type="scientific">Cribrihabitans marinus</name>
    <dbReference type="NCBI Taxonomy" id="1227549"/>
    <lineage>
        <taxon>Bacteria</taxon>
        <taxon>Pseudomonadati</taxon>
        <taxon>Pseudomonadota</taxon>
        <taxon>Alphaproteobacteria</taxon>
        <taxon>Rhodobacterales</taxon>
        <taxon>Paracoccaceae</taxon>
        <taxon>Cribrihabitans</taxon>
    </lineage>
</organism>
<dbReference type="AlphaFoldDB" id="A0A1H6XIX6"/>
<sequence length="355" mass="39445">MEGNRIKDIRYLVGREFGKLTELTNSRQQPNINDLWNVLKDLNAIKWSVKQHGYAIGAQVFDSVMQSEIPKAPVDGKMWSGCSTQRDVESAWFRYWAHQIQTAPIPHRKLWEFAYILQNLSLAGKLRDGMHAVGFGCGQEPLPSYLTNLGISVTITDLHPEVVQGKGWVESGQHTEGLDSSFYPNLVDRTQFDTLATLEYVDMNAIPADMSGKHDFCWSVCALEHLGSISNGLDFVRNSLDTLKPGGVAVHTTEFNYSETERTIDNWPTVLFLRRHIEELAATLRADGHDVAPLSFDVGCKPLDAFIDLPPFDFDNCLKDSLVSGSGHAFHPGHLKISIDGFPATCIGLTITKAG</sequence>
<dbReference type="EMBL" id="FNYD01000004">
    <property type="protein sequence ID" value="SEJ29061.1"/>
    <property type="molecule type" value="Genomic_DNA"/>
</dbReference>